<proteinExistence type="predicted"/>
<dbReference type="PANTHER" id="PTHR16026:SF0">
    <property type="entry name" value="CARTILAGE ACIDIC PROTEIN 1"/>
    <property type="match status" value="1"/>
</dbReference>
<dbReference type="Pfam" id="PF07593">
    <property type="entry name" value="UnbV_ASPIC"/>
    <property type="match status" value="1"/>
</dbReference>
<organism evidence="3 4">
    <name type="scientific">Aquimarina algicola</name>
    <dbReference type="NCBI Taxonomy" id="2589995"/>
    <lineage>
        <taxon>Bacteria</taxon>
        <taxon>Pseudomonadati</taxon>
        <taxon>Bacteroidota</taxon>
        <taxon>Flavobacteriia</taxon>
        <taxon>Flavobacteriales</taxon>
        <taxon>Flavobacteriaceae</taxon>
        <taxon>Aquimarina</taxon>
    </lineage>
</organism>
<keyword evidence="1" id="KW-0732">Signal</keyword>
<gene>
    <name evidence="3" type="ORF">FHK87_20050</name>
</gene>
<protein>
    <recommendedName>
        <fullName evidence="2">ASPIC/UnbV domain-containing protein</fullName>
    </recommendedName>
</protein>
<feature type="domain" description="ASPIC/UnbV" evidence="2">
    <location>
        <begin position="526"/>
        <end position="591"/>
    </location>
</feature>
<accession>A0A504J7C9</accession>
<evidence type="ECO:0000256" key="1">
    <source>
        <dbReference type="ARBA" id="ARBA00022729"/>
    </source>
</evidence>
<evidence type="ECO:0000259" key="2">
    <source>
        <dbReference type="Pfam" id="PF07593"/>
    </source>
</evidence>
<dbReference type="EMBL" id="VFWZ01000007">
    <property type="protein sequence ID" value="TPN83513.1"/>
    <property type="molecule type" value="Genomic_DNA"/>
</dbReference>
<dbReference type="AlphaFoldDB" id="A0A504J7C9"/>
<dbReference type="Pfam" id="PF13517">
    <property type="entry name" value="FG-GAP_3"/>
    <property type="match status" value="5"/>
</dbReference>
<dbReference type="InterPro" id="IPR013517">
    <property type="entry name" value="FG-GAP"/>
</dbReference>
<dbReference type="OrthoDB" id="9816120at2"/>
<dbReference type="SUPFAM" id="SSF69318">
    <property type="entry name" value="Integrin alpha N-terminal domain"/>
    <property type="match status" value="3"/>
</dbReference>
<keyword evidence="4" id="KW-1185">Reference proteome</keyword>
<dbReference type="Gene3D" id="2.130.10.130">
    <property type="entry name" value="Integrin alpha, N-terminal"/>
    <property type="match status" value="4"/>
</dbReference>
<dbReference type="PANTHER" id="PTHR16026">
    <property type="entry name" value="CARTILAGE ACIDIC PROTEIN 1"/>
    <property type="match status" value="1"/>
</dbReference>
<dbReference type="Proteomes" id="UP000315540">
    <property type="component" value="Unassembled WGS sequence"/>
</dbReference>
<sequence>MVYYHILSRYIVLFVFSILLYSCSKDNDKKDKIVDTPIFQALESSVTGIDFNNILTENDSVNYFTYSYLYMGGGVATGDINNDGLIDIFFTGNQVPNKLYLNKGNLVFEDISQKAGIEGDKRWYTGVTMADVNADGYLDIYCSVGGKFEPKQNQLFINNRDGTFVEKAEEYNLADIGNSVQATFFDYDKDGDLDLYVANYPPTAFDAPNFYYKFKMKNIKDHETDHLYRNDGKNFTDVTEEAGVKSFGLTLSATVGDVNNDGWPDLYVSNDFSTPDYFYINNKNGTFKEVVKQAVGHTAFFGMGADIADYNNDGYLDIFQVDMDAQSNRRKKANMASMNPSLFWSTVNSGFHYQYMHNCFQVNTGIVKNGIPQFANVSRITGTSSTDWSWGPLFADFDNDGRNDLFITNGTRREINNNDYFKKLKNKKINKDSLLQRSLLIPSEKIDNFMFRNVGDFEFEKVNAEWGIEYEGFSNGVAYADLDNDGDLEIITNNIDDYASIFENKSADRHNYLTVGFSGDNKNTFGLGNRVYVTTETDTQMKELTLTRGFQSSVAPELHFGLSKLENIKELKVVWTNGNVQVLKDVKVNQKIILKQSDAKIDTIQTESDQTLFANQENNFFPKYKHEENYFDDFKTQVLLPHKMSRFGPALAVKDVNNDGKDDYFVGGAVGHSASLFLQTEEGFDKQENTVFEDDIAHEDTGALFFDADNDGDHDLYVVSGGYEFTSTSQMLQDRLYINDGQGNFTKSDEQVLPEMLTSGSRVYPIDFNKDGKQDLLVLGRQTPGNYPIPATTYLLENQTEKGEVKFINVTEKYAKDFVNLGMATSALITDFDNDDWLDIIIVGEWMPIKVFKNNNSLGFTDVSETLGLNNDTTGWWWSINEGDFDNDGDMDYIIGNNGLNYKYTATKDETFDMFISDFDKNSKNDIVLSYYNDGKQYPLRGRQCSSDQIPAIKNKFKDYKSFSEATLVDVYTKKSLESSTHYQIKSFASVYLENKGDTFAIKQLPIETQLSSINQILVNDFDKDGFLDVILAGNLHTSEVETPKNDAGYGLFLQGNGKGDFNIISAPKSGLHISGDVKDMAIVNTPTDTYILAVKNNDYLQSVKINTK</sequence>
<evidence type="ECO:0000313" key="4">
    <source>
        <dbReference type="Proteomes" id="UP000315540"/>
    </source>
</evidence>
<reference evidence="3 4" key="1">
    <citation type="submission" date="2019-06" db="EMBL/GenBank/DDBJ databases">
        <authorList>
            <person name="Meng X."/>
        </authorList>
    </citation>
    <scope>NUCLEOTIDE SEQUENCE [LARGE SCALE GENOMIC DNA]</scope>
    <source>
        <strain evidence="3 4">M625</strain>
    </source>
</reference>
<comment type="caution">
    <text evidence="3">The sequence shown here is derived from an EMBL/GenBank/DDBJ whole genome shotgun (WGS) entry which is preliminary data.</text>
</comment>
<name>A0A504J7C9_9FLAO</name>
<dbReference type="InterPro" id="IPR027039">
    <property type="entry name" value="Crtac1"/>
</dbReference>
<evidence type="ECO:0000313" key="3">
    <source>
        <dbReference type="EMBL" id="TPN83513.1"/>
    </source>
</evidence>
<dbReference type="InterPro" id="IPR011519">
    <property type="entry name" value="UnbV_ASPIC"/>
</dbReference>
<dbReference type="InterPro" id="IPR028994">
    <property type="entry name" value="Integrin_alpha_N"/>
</dbReference>